<protein>
    <submittedName>
        <fullName evidence="4">Dehydrogenase</fullName>
    </submittedName>
</protein>
<keyword evidence="1" id="KW-0560">Oxidoreductase</keyword>
<feature type="domain" description="Gfo/Idh/MocA-like oxidoreductase N-terminal" evidence="2">
    <location>
        <begin position="6"/>
        <end position="130"/>
    </location>
</feature>
<sequence>MGNAVGIGLIGTGYMGKCHALAWNAVAPTFGDVPRPRLVHLGEVDAETARRKAAELGFAKSSGDWRAVVSDPEVDIVSVTTPNQFHAEMAIAALEAGKHVWCEKPMATSEPDAMRMRDAARASGKVAVLGYNYIQNPATRHMKALIEAGTIGTVTHVRVEMDEDFMADPAAPFGWKSDAGSGYGALDDFAVHPLSLLAVLVGPVRSVIADMAKPYPTRPLSGGGARDVETHDIGNVLFRLENGASGSLLVNRSAWGRKGRIAVQIFGSKGTLTYDQERMNELQLYVAEGLAAEQGFRTILTGTAHPPYGKFIPAPGHSLGFNDLKVIEAREILRAISGEPAHLIDFETGLTIERTVHAMARSHEARGWIEVH</sequence>
<dbReference type="EMBL" id="JAUSVO010000006">
    <property type="protein sequence ID" value="MDQ0439850.1"/>
    <property type="molecule type" value="Genomic_DNA"/>
</dbReference>
<evidence type="ECO:0000256" key="1">
    <source>
        <dbReference type="ARBA" id="ARBA00023002"/>
    </source>
</evidence>
<evidence type="ECO:0000313" key="4">
    <source>
        <dbReference type="EMBL" id="MDQ0439850.1"/>
    </source>
</evidence>
<accession>A0ABU0HC12</accession>
<evidence type="ECO:0000313" key="5">
    <source>
        <dbReference type="Proteomes" id="UP001241603"/>
    </source>
</evidence>
<comment type="caution">
    <text evidence="4">The sequence shown here is derived from an EMBL/GenBank/DDBJ whole genome shotgun (WGS) entry which is preliminary data.</text>
</comment>
<keyword evidence="5" id="KW-1185">Reference proteome</keyword>
<dbReference type="Proteomes" id="UP001241603">
    <property type="component" value="Unassembled WGS sequence"/>
</dbReference>
<evidence type="ECO:0000259" key="3">
    <source>
        <dbReference type="Pfam" id="PF22725"/>
    </source>
</evidence>
<dbReference type="InterPro" id="IPR055170">
    <property type="entry name" value="GFO_IDH_MocA-like_dom"/>
</dbReference>
<gene>
    <name evidence="4" type="ORF">QO014_004256</name>
</gene>
<proteinExistence type="predicted"/>
<evidence type="ECO:0000259" key="2">
    <source>
        <dbReference type="Pfam" id="PF01408"/>
    </source>
</evidence>
<dbReference type="SUPFAM" id="SSF55347">
    <property type="entry name" value="Glyceraldehyde-3-phosphate dehydrogenase-like, C-terminal domain"/>
    <property type="match status" value="1"/>
</dbReference>
<organism evidence="4 5">
    <name type="scientific">Kaistia dalseonensis</name>
    <dbReference type="NCBI Taxonomy" id="410840"/>
    <lineage>
        <taxon>Bacteria</taxon>
        <taxon>Pseudomonadati</taxon>
        <taxon>Pseudomonadota</taxon>
        <taxon>Alphaproteobacteria</taxon>
        <taxon>Hyphomicrobiales</taxon>
        <taxon>Kaistiaceae</taxon>
        <taxon>Kaistia</taxon>
    </lineage>
</organism>
<dbReference type="InterPro" id="IPR036291">
    <property type="entry name" value="NAD(P)-bd_dom_sf"/>
</dbReference>
<dbReference type="Pfam" id="PF01408">
    <property type="entry name" value="GFO_IDH_MocA"/>
    <property type="match status" value="1"/>
</dbReference>
<name>A0ABU0HC12_9HYPH</name>
<dbReference type="Pfam" id="PF22725">
    <property type="entry name" value="GFO_IDH_MocA_C3"/>
    <property type="match status" value="1"/>
</dbReference>
<dbReference type="PANTHER" id="PTHR43818">
    <property type="entry name" value="BCDNA.GH03377"/>
    <property type="match status" value="1"/>
</dbReference>
<feature type="domain" description="GFO/IDH/MocA-like oxidoreductase" evidence="3">
    <location>
        <begin position="140"/>
        <end position="272"/>
    </location>
</feature>
<dbReference type="SUPFAM" id="SSF51735">
    <property type="entry name" value="NAD(P)-binding Rossmann-fold domains"/>
    <property type="match status" value="1"/>
</dbReference>
<dbReference type="InterPro" id="IPR050463">
    <property type="entry name" value="Gfo/Idh/MocA_oxidrdct_glycsds"/>
</dbReference>
<dbReference type="InterPro" id="IPR000683">
    <property type="entry name" value="Gfo/Idh/MocA-like_OxRdtase_N"/>
</dbReference>
<dbReference type="PANTHER" id="PTHR43818:SF11">
    <property type="entry name" value="BCDNA.GH03377"/>
    <property type="match status" value="1"/>
</dbReference>
<dbReference type="Gene3D" id="3.30.360.10">
    <property type="entry name" value="Dihydrodipicolinate Reductase, domain 2"/>
    <property type="match status" value="1"/>
</dbReference>
<dbReference type="RefSeq" id="WP_266350733.1">
    <property type="nucleotide sequence ID" value="NZ_JAPKNG010000006.1"/>
</dbReference>
<dbReference type="Gene3D" id="3.40.50.720">
    <property type="entry name" value="NAD(P)-binding Rossmann-like Domain"/>
    <property type="match status" value="1"/>
</dbReference>
<reference evidence="4 5" key="1">
    <citation type="submission" date="2023-07" db="EMBL/GenBank/DDBJ databases">
        <title>Genomic Encyclopedia of Type Strains, Phase IV (KMG-IV): sequencing the most valuable type-strain genomes for metagenomic binning, comparative biology and taxonomic classification.</title>
        <authorList>
            <person name="Goeker M."/>
        </authorList>
    </citation>
    <scope>NUCLEOTIDE SEQUENCE [LARGE SCALE GENOMIC DNA]</scope>
    <source>
        <strain evidence="4 5">B6-8</strain>
    </source>
</reference>